<keyword evidence="3 4" id="KW-0408">Iron</keyword>
<keyword evidence="2 4" id="KW-0479">Metal-binding</keyword>
<dbReference type="EMBL" id="QNRT01000002">
    <property type="protein sequence ID" value="RBP51569.1"/>
    <property type="molecule type" value="Genomic_DNA"/>
</dbReference>
<dbReference type="InterPro" id="IPR036909">
    <property type="entry name" value="Cyt_c-like_dom_sf"/>
</dbReference>
<dbReference type="InParanoid" id="A0A395JLU4"/>
<dbReference type="Proteomes" id="UP000253083">
    <property type="component" value="Unassembled WGS sequence"/>
</dbReference>
<keyword evidence="9" id="KW-1185">Reference proteome</keyword>
<organism evidence="8 9">
    <name type="scientific">Arenicella xantha</name>
    <dbReference type="NCBI Taxonomy" id="644221"/>
    <lineage>
        <taxon>Bacteria</taxon>
        <taxon>Pseudomonadati</taxon>
        <taxon>Pseudomonadota</taxon>
        <taxon>Gammaproteobacteria</taxon>
        <taxon>Arenicellales</taxon>
        <taxon>Arenicellaceae</taxon>
        <taxon>Arenicella</taxon>
    </lineage>
</organism>
<evidence type="ECO:0000313" key="9">
    <source>
        <dbReference type="Proteomes" id="UP000253083"/>
    </source>
</evidence>
<keyword evidence="1 4" id="KW-0349">Heme</keyword>
<dbReference type="InterPro" id="IPR051395">
    <property type="entry name" value="Cytochrome_c_Peroxidase/MauG"/>
</dbReference>
<name>A0A395JLU4_9GAMM</name>
<feature type="transmembrane region" description="Helical" evidence="6">
    <location>
        <begin position="18"/>
        <end position="39"/>
    </location>
</feature>
<evidence type="ECO:0000256" key="4">
    <source>
        <dbReference type="PROSITE-ProRule" id="PRU00433"/>
    </source>
</evidence>
<evidence type="ECO:0000259" key="7">
    <source>
        <dbReference type="PROSITE" id="PS51007"/>
    </source>
</evidence>
<gene>
    <name evidence="8" type="ORF">DFR28_102999</name>
</gene>
<accession>A0A395JLU4</accession>
<keyword evidence="6" id="KW-1133">Transmembrane helix</keyword>
<keyword evidence="6" id="KW-0812">Transmembrane</keyword>
<keyword evidence="6" id="KW-0472">Membrane</keyword>
<dbReference type="InterPro" id="IPR009056">
    <property type="entry name" value="Cyt_c-like_dom"/>
</dbReference>
<comment type="caution">
    <text evidence="8">The sequence shown here is derived from an EMBL/GenBank/DDBJ whole genome shotgun (WGS) entry which is preliminary data.</text>
</comment>
<evidence type="ECO:0000256" key="2">
    <source>
        <dbReference type="ARBA" id="ARBA00022723"/>
    </source>
</evidence>
<dbReference type="OrthoDB" id="417271at2"/>
<feature type="region of interest" description="Disordered" evidence="5">
    <location>
        <begin position="716"/>
        <end position="745"/>
    </location>
</feature>
<feature type="domain" description="Cytochrome c" evidence="7">
    <location>
        <begin position="392"/>
        <end position="644"/>
    </location>
</feature>
<protein>
    <recommendedName>
        <fullName evidence="7">Cytochrome c domain-containing protein</fullName>
    </recommendedName>
</protein>
<dbReference type="Pfam" id="PF21419">
    <property type="entry name" value="RoxA-like_Cyt-c"/>
    <property type="match status" value="1"/>
</dbReference>
<dbReference type="AlphaFoldDB" id="A0A395JLU4"/>
<feature type="domain" description="Cytochrome c" evidence="7">
    <location>
        <begin position="164"/>
        <end position="271"/>
    </location>
</feature>
<dbReference type="GO" id="GO:0046872">
    <property type="term" value="F:metal ion binding"/>
    <property type="evidence" value="ECO:0007669"/>
    <property type="project" value="UniProtKB-KW"/>
</dbReference>
<evidence type="ECO:0000256" key="5">
    <source>
        <dbReference type="SAM" id="MobiDB-lite"/>
    </source>
</evidence>
<dbReference type="GO" id="GO:0004130">
    <property type="term" value="F:cytochrome-c peroxidase activity"/>
    <property type="evidence" value="ECO:0007669"/>
    <property type="project" value="TreeGrafter"/>
</dbReference>
<dbReference type="PANTHER" id="PTHR30600">
    <property type="entry name" value="CYTOCHROME C PEROXIDASE-RELATED"/>
    <property type="match status" value="1"/>
</dbReference>
<dbReference type="PROSITE" id="PS51007">
    <property type="entry name" value="CYTC"/>
    <property type="match status" value="2"/>
</dbReference>
<evidence type="ECO:0000256" key="1">
    <source>
        <dbReference type="ARBA" id="ARBA00022617"/>
    </source>
</evidence>
<dbReference type="SUPFAM" id="SSF46626">
    <property type="entry name" value="Cytochrome c"/>
    <property type="match status" value="1"/>
</dbReference>
<reference evidence="8 9" key="1">
    <citation type="submission" date="2018-06" db="EMBL/GenBank/DDBJ databases">
        <title>Genomic Encyclopedia of Type Strains, Phase IV (KMG-IV): sequencing the most valuable type-strain genomes for metagenomic binning, comparative biology and taxonomic classification.</title>
        <authorList>
            <person name="Goeker M."/>
        </authorList>
    </citation>
    <scope>NUCLEOTIDE SEQUENCE [LARGE SCALE GENOMIC DNA]</scope>
    <source>
        <strain evidence="8 9">DSM 24032</strain>
    </source>
</reference>
<dbReference type="PANTHER" id="PTHR30600:SF9">
    <property type="entry name" value="BLR7738 PROTEIN"/>
    <property type="match status" value="1"/>
</dbReference>
<dbReference type="NCBIfam" id="NF040606">
    <property type="entry name" value="CytoC_perox"/>
    <property type="match status" value="1"/>
</dbReference>
<dbReference type="RefSeq" id="WP_113954327.1">
    <property type="nucleotide sequence ID" value="NZ_QNRT01000002.1"/>
</dbReference>
<dbReference type="GO" id="GO:0009055">
    <property type="term" value="F:electron transfer activity"/>
    <property type="evidence" value="ECO:0007669"/>
    <property type="project" value="InterPro"/>
</dbReference>
<evidence type="ECO:0000256" key="3">
    <source>
        <dbReference type="ARBA" id="ARBA00023004"/>
    </source>
</evidence>
<dbReference type="GO" id="GO:0020037">
    <property type="term" value="F:heme binding"/>
    <property type="evidence" value="ECO:0007669"/>
    <property type="project" value="InterPro"/>
</dbReference>
<evidence type="ECO:0000313" key="8">
    <source>
        <dbReference type="EMBL" id="RBP51569.1"/>
    </source>
</evidence>
<dbReference type="Gene3D" id="1.10.760.10">
    <property type="entry name" value="Cytochrome c-like domain"/>
    <property type="match status" value="1"/>
</dbReference>
<dbReference type="InterPro" id="IPR047758">
    <property type="entry name" value="CytoC_perox"/>
</dbReference>
<evidence type="ECO:0000256" key="6">
    <source>
        <dbReference type="SAM" id="Phobius"/>
    </source>
</evidence>
<sequence>MTGSKTGKWKKRLFSWRVWLGSILGFITVLAVIVYIALWRISNYPDIPGYQEITDYQFLNPSDTLDCVNPHPSNPNADDPNNDLMVPSYQGWCDQQRQDYYRLPQGTNFFGLQYDWISALEKPVGKEPLVTREFMQRLGYIYDPATETNPNNPDDLPIGLTWHYDKASDAKILDVSCAACHSSQLTYRGTALVIDGGAGGHALPSLDPTQFMTSSIVSLTVTYLNPLKFNRFAKKVLHDVPEAEYSAEKAKLRDTTLTSIKQALSYGKNNFFLYPTTEGYGRTDGLGRIANTVFGDYISDKNYKTADAPVNYPHVWDIWAFDWVQWMGSVRQAMARNVNEAMGTRAPANFVHADGLYDNSVMMTEMHCIETTLQHLKPPTWPENVFGKVDPELSREGEKIFGEVCANCHGPFNRQAVDGKIDYSQTASNHSCTTCHGPLMTGADGQLLELNNRAKHPTVQLGSNAWLGNDRPDPTFELQTERGGYWEMIHIPLSYIGTDPTSAENMINNTYDLSTVVDAISEARASGANLRLPDPKLIPDPSKTAFGPGLQFLGGEIRYKQYRDWGLMDESGYTAKPNKAPLVADLNGFGESDNPVAWRAYRPRPLEGVWATAPFLHNGSVPSIYQLLLPADLRDAKFYLGRREYDPENLGLNVKAFKGAFEFNTSETGNSNLGHEFNDGLCGDGVIGYQLKDQPGYCRQLTEHERRAIIEYLKVHSDGPRPNPETQPHCAAVEWPENTSSRAPQ</sequence>
<proteinExistence type="predicted"/>